<dbReference type="PANTHER" id="PTHR34374:SF1">
    <property type="entry name" value="LARGE RIBOSOMAL RNA SUBUNIT ACCUMULATION PROTEIN YCED HOMOLOG 1, CHLOROPLASTIC"/>
    <property type="match status" value="1"/>
</dbReference>
<dbReference type="EMBL" id="JAIOIV010000003">
    <property type="protein sequence ID" value="MBZ0154596.1"/>
    <property type="molecule type" value="Genomic_DNA"/>
</dbReference>
<gene>
    <name evidence="1" type="ORF">K8I29_00085</name>
</gene>
<sequence length="169" mass="19120">MKIIVSEIPEEGLNIDIEETIHSELVKIVSPVSASLRIEKRNAEVLVQGEIHAKVELQCSRCLQSFTVPVHSALSVVYDPAEVINREENYSLKGDELDMGFYRNDTLDLNDLLLEQLLLNIPMKPLCRPDCEGICPQCGKDLNAEKCTCEVSEIDPRMKVLEQLLKRKE</sequence>
<evidence type="ECO:0000313" key="1">
    <source>
        <dbReference type="EMBL" id="MBZ0154596.1"/>
    </source>
</evidence>
<dbReference type="Proteomes" id="UP000705867">
    <property type="component" value="Unassembled WGS sequence"/>
</dbReference>
<organism evidence="1 2">
    <name type="scientific">Candidatus Nitrobium versatile</name>
    <dbReference type="NCBI Taxonomy" id="2884831"/>
    <lineage>
        <taxon>Bacteria</taxon>
        <taxon>Pseudomonadati</taxon>
        <taxon>Nitrospirota</taxon>
        <taxon>Nitrospiria</taxon>
        <taxon>Nitrospirales</taxon>
        <taxon>Nitrospiraceae</taxon>
        <taxon>Candidatus Nitrobium</taxon>
    </lineage>
</organism>
<comment type="caution">
    <text evidence="1">The sequence shown here is derived from an EMBL/GenBank/DDBJ whole genome shotgun (WGS) entry which is preliminary data.</text>
</comment>
<name>A0A953JAY8_9BACT</name>
<proteinExistence type="predicted"/>
<dbReference type="Pfam" id="PF02620">
    <property type="entry name" value="YceD"/>
    <property type="match status" value="1"/>
</dbReference>
<dbReference type="PANTHER" id="PTHR34374">
    <property type="entry name" value="LARGE RIBOSOMAL RNA SUBUNIT ACCUMULATION PROTEIN YCED HOMOLOG 1, CHLOROPLASTIC"/>
    <property type="match status" value="1"/>
</dbReference>
<dbReference type="InterPro" id="IPR003772">
    <property type="entry name" value="YceD"/>
</dbReference>
<evidence type="ECO:0000313" key="2">
    <source>
        <dbReference type="Proteomes" id="UP000705867"/>
    </source>
</evidence>
<reference evidence="1" key="1">
    <citation type="journal article" date="2021" name="bioRxiv">
        <title>Unraveling nitrogen, sulfur and carbon metabolic pathways and microbial community transcriptional responses to substrate deprivation and toxicity stresses in a bioreactor mimicking anoxic brackish coastal sediment conditions.</title>
        <authorList>
            <person name="Martins P.D."/>
            <person name="Echeveste M.J."/>
            <person name="Arshad A."/>
            <person name="Kurth J."/>
            <person name="Ouboter H."/>
            <person name="Jetten M.S.M."/>
            <person name="Welte C.U."/>
        </authorList>
    </citation>
    <scope>NUCLEOTIDE SEQUENCE</scope>
    <source>
        <strain evidence="1">MAG_39</strain>
    </source>
</reference>
<reference evidence="1" key="2">
    <citation type="submission" date="2021-08" db="EMBL/GenBank/DDBJ databases">
        <authorList>
            <person name="Dalcin Martins P."/>
        </authorList>
    </citation>
    <scope>NUCLEOTIDE SEQUENCE</scope>
    <source>
        <strain evidence="1">MAG_39</strain>
    </source>
</reference>
<protein>
    <submittedName>
        <fullName evidence="1">DUF177 domain-containing protein</fullName>
    </submittedName>
</protein>
<accession>A0A953JAY8</accession>
<dbReference type="AlphaFoldDB" id="A0A953JAY8"/>